<comment type="caution">
    <text evidence="2">The sequence shown here is derived from an EMBL/GenBank/DDBJ whole genome shotgun (WGS) entry which is preliminary data.</text>
</comment>
<protein>
    <submittedName>
        <fullName evidence="2">Uncharacterized protein</fullName>
    </submittedName>
</protein>
<dbReference type="Proteomes" id="UP000236345">
    <property type="component" value="Unassembled WGS sequence"/>
</dbReference>
<accession>A0A2K1Q9K8</accession>
<name>A0A2K1Q9K8_9GAMM</name>
<dbReference type="AlphaFoldDB" id="A0A2K1Q9K8"/>
<reference evidence="3" key="1">
    <citation type="submission" date="2017-09" db="EMBL/GenBank/DDBJ databases">
        <authorList>
            <person name="Palmer M."/>
            <person name="Steenkamp E.T."/>
            <person name="Coetzee M.P."/>
            <person name="Avontuur J.R."/>
            <person name="Van Zyl E."/>
            <person name="Chan W.-Y."/>
            <person name="Blom J."/>
            <person name="Venter S.N."/>
        </authorList>
    </citation>
    <scope>NUCLEOTIDE SEQUENCE [LARGE SCALE GENOMIC DNA]</scope>
    <source>
        <strain evidence="3">QC88-366</strain>
    </source>
</reference>
<evidence type="ECO:0000313" key="3">
    <source>
        <dbReference type="Proteomes" id="UP000236345"/>
    </source>
</evidence>
<sequence length="165" mass="17940">MKKLVLLLVLLPASLNAIAHLTPGYLTKEIKSQGARAVISELYANEEEGWQYVTTQISKGENSWLDVASQLAPGTDAASAETLSSAVALAIPHNPAGVINILTEKYQPLSRRQVCSLPFYQLTEAQFNQYVLDAIRTLYKIPDGKTCLAIMTDTIGQSAAFNVDN</sequence>
<dbReference type="RefSeq" id="WP_103059567.1">
    <property type="nucleotide sequence ID" value="NZ_BSOF01000005.1"/>
</dbReference>
<organism evidence="2 3">
    <name type="scientific">Mixta theicola</name>
    <dbReference type="NCBI Taxonomy" id="1458355"/>
    <lineage>
        <taxon>Bacteria</taxon>
        <taxon>Pseudomonadati</taxon>
        <taxon>Pseudomonadota</taxon>
        <taxon>Gammaproteobacteria</taxon>
        <taxon>Enterobacterales</taxon>
        <taxon>Erwiniaceae</taxon>
        <taxon>Mixta</taxon>
    </lineage>
</organism>
<proteinExistence type="predicted"/>
<keyword evidence="1" id="KW-0732">Signal</keyword>
<keyword evidence="3" id="KW-1185">Reference proteome</keyword>
<gene>
    <name evidence="2" type="ORF">COO59_09505</name>
</gene>
<evidence type="ECO:0000313" key="2">
    <source>
        <dbReference type="EMBL" id="PNS11728.1"/>
    </source>
</evidence>
<dbReference type="EMBL" id="NWUO01000006">
    <property type="protein sequence ID" value="PNS11728.1"/>
    <property type="molecule type" value="Genomic_DNA"/>
</dbReference>
<evidence type="ECO:0000256" key="1">
    <source>
        <dbReference type="SAM" id="SignalP"/>
    </source>
</evidence>
<dbReference type="OrthoDB" id="6555786at2"/>
<feature type="chain" id="PRO_5014451666" evidence="1">
    <location>
        <begin position="20"/>
        <end position="165"/>
    </location>
</feature>
<feature type="signal peptide" evidence="1">
    <location>
        <begin position="1"/>
        <end position="19"/>
    </location>
</feature>